<evidence type="ECO:0000256" key="8">
    <source>
        <dbReference type="PIRSR" id="PIRSR000137-2"/>
    </source>
</evidence>
<evidence type="ECO:0000259" key="11">
    <source>
        <dbReference type="PROSITE" id="PS00624"/>
    </source>
</evidence>
<dbReference type="STRING" id="1353952.A0A165J8D4"/>
<feature type="binding site" evidence="8">
    <location>
        <position position="230"/>
    </location>
    <ligand>
        <name>FAD</name>
        <dbReference type="ChEBI" id="CHEBI:57692"/>
    </ligand>
</feature>
<keyword evidence="5 8" id="KW-0274">FAD</keyword>
<protein>
    <submittedName>
        <fullName evidence="12">GMC oxidoreductase</fullName>
    </submittedName>
</protein>
<feature type="active site" description="Proton acceptor" evidence="7">
    <location>
        <position position="558"/>
    </location>
</feature>
<dbReference type="PANTHER" id="PTHR11552:SF201">
    <property type="entry name" value="GLUCOSE-METHANOL-CHOLINE OXIDOREDUCTASE N-TERMINAL DOMAIN-CONTAINING PROTEIN"/>
    <property type="match status" value="1"/>
</dbReference>
<comment type="similarity">
    <text evidence="2 9">Belongs to the GMC oxidoreductase family.</text>
</comment>
<feature type="binding site" evidence="8">
    <location>
        <begin position="514"/>
        <end position="515"/>
    </location>
    <ligand>
        <name>FAD</name>
        <dbReference type="ChEBI" id="CHEBI:57692"/>
    </ligand>
</feature>
<comment type="cofactor">
    <cofactor evidence="1 8">
        <name>FAD</name>
        <dbReference type="ChEBI" id="CHEBI:57692"/>
    </cofactor>
</comment>
<dbReference type="Pfam" id="PF05199">
    <property type="entry name" value="GMC_oxred_C"/>
    <property type="match status" value="1"/>
</dbReference>
<keyword evidence="6" id="KW-0560">Oxidoreductase</keyword>
<feature type="binding site" evidence="8">
    <location>
        <begin position="110"/>
        <end position="113"/>
    </location>
    <ligand>
        <name>FAD</name>
        <dbReference type="ChEBI" id="CHEBI:57692"/>
    </ligand>
</feature>
<keyword evidence="3 9" id="KW-0285">Flavoprotein</keyword>
<dbReference type="OrthoDB" id="269227at2759"/>
<dbReference type="Pfam" id="PF00732">
    <property type="entry name" value="GMC_oxred_N"/>
    <property type="match status" value="1"/>
</dbReference>
<organism evidence="12 13">
    <name type="scientific">Calocera cornea HHB12733</name>
    <dbReference type="NCBI Taxonomy" id="1353952"/>
    <lineage>
        <taxon>Eukaryota</taxon>
        <taxon>Fungi</taxon>
        <taxon>Dikarya</taxon>
        <taxon>Basidiomycota</taxon>
        <taxon>Agaricomycotina</taxon>
        <taxon>Dacrymycetes</taxon>
        <taxon>Dacrymycetales</taxon>
        <taxon>Dacrymycetaceae</taxon>
        <taxon>Calocera</taxon>
    </lineage>
</organism>
<reference evidence="12 13" key="1">
    <citation type="journal article" date="2016" name="Mol. Biol. Evol.">
        <title>Comparative Genomics of Early-Diverging Mushroom-Forming Fungi Provides Insights into the Origins of Lignocellulose Decay Capabilities.</title>
        <authorList>
            <person name="Nagy L.G."/>
            <person name="Riley R."/>
            <person name="Tritt A."/>
            <person name="Adam C."/>
            <person name="Daum C."/>
            <person name="Floudas D."/>
            <person name="Sun H."/>
            <person name="Yadav J.S."/>
            <person name="Pangilinan J."/>
            <person name="Larsson K.H."/>
            <person name="Matsuura K."/>
            <person name="Barry K."/>
            <person name="Labutti K."/>
            <person name="Kuo R."/>
            <person name="Ohm R.A."/>
            <person name="Bhattacharya S.S."/>
            <person name="Shirouzu T."/>
            <person name="Yoshinaga Y."/>
            <person name="Martin F.M."/>
            <person name="Grigoriev I.V."/>
            <person name="Hibbett D.S."/>
        </authorList>
    </citation>
    <scope>NUCLEOTIDE SEQUENCE [LARGE SCALE GENOMIC DNA]</scope>
    <source>
        <strain evidence="12 13">HHB12733</strain>
    </source>
</reference>
<dbReference type="SUPFAM" id="SSF54373">
    <property type="entry name" value="FAD-linked reductases, C-terminal domain"/>
    <property type="match status" value="1"/>
</dbReference>
<dbReference type="GO" id="GO:0016614">
    <property type="term" value="F:oxidoreductase activity, acting on CH-OH group of donors"/>
    <property type="evidence" value="ECO:0007669"/>
    <property type="project" value="InterPro"/>
</dbReference>
<evidence type="ECO:0000256" key="3">
    <source>
        <dbReference type="ARBA" id="ARBA00022630"/>
    </source>
</evidence>
<dbReference type="InterPro" id="IPR000172">
    <property type="entry name" value="GMC_OxRdtase_N"/>
</dbReference>
<evidence type="ECO:0000256" key="9">
    <source>
        <dbReference type="RuleBase" id="RU003968"/>
    </source>
</evidence>
<dbReference type="PROSITE" id="PS00623">
    <property type="entry name" value="GMC_OXRED_1"/>
    <property type="match status" value="1"/>
</dbReference>
<evidence type="ECO:0000256" key="2">
    <source>
        <dbReference type="ARBA" id="ARBA00010790"/>
    </source>
</evidence>
<dbReference type="InterPro" id="IPR036188">
    <property type="entry name" value="FAD/NAD-bd_sf"/>
</dbReference>
<dbReference type="PROSITE" id="PS00624">
    <property type="entry name" value="GMC_OXRED_2"/>
    <property type="match status" value="1"/>
</dbReference>
<feature type="domain" description="Glucose-methanol-choline oxidoreductase N-terminal" evidence="10">
    <location>
        <begin position="100"/>
        <end position="123"/>
    </location>
</feature>
<proteinExistence type="inferred from homology"/>
<dbReference type="InterPro" id="IPR012132">
    <property type="entry name" value="GMC_OxRdtase"/>
</dbReference>
<sequence length="578" mass="63071">MSAPTPVPTLASLEDVSDQTFDYVICGGGTAGLTLAARLSVRPELSVLVLEAGLANFEDPLLLATQSGGGQLAGNPKYDWMLKTTPQKNCFDKSFEWARGKTLGGSSAINMMVYMRPPPEDINAWEELGNKGWNWSNHFKYSTGSESNETEGITVFPYTGKMPLDEQILEAFGKHGLPALSHPLDGNINGTWITKGSLDPKTRTRSYAVTGYYLPNAHRSNLTVLTGANVNRLIYVEQAPGADITAEGVVFSYEGKPYHVKAKKEVILSAGALKSPQLLELSGIGSPELLEPLGIPCKVDLPGVGANLQEHTFFGTFFELSGDKLENTADGANLKDEETTLMGFARYAFAPFQRISPAASKLIADLEQKLEGENKAGKFSASLWEQYQIQLRHLKDANAPDAEIMIAPLVIVPWYPRVPGKIYLSLFAGLNQPFSRGSTHINSIDPKAPPTMDPNYFDEEFDLQLLVEELKFLRELGKTEPFASFMEKEIVPGPHVTSDKDLGDYIKKGMMTTWHTAGTCSMLPREKDGVVDAQLKVYGTTNVRVVDLSIVPLHVASHTKSIAYAIAEQAADIILGLA</sequence>
<dbReference type="InParanoid" id="A0A165J8D4"/>
<dbReference type="PANTHER" id="PTHR11552">
    <property type="entry name" value="GLUCOSE-METHANOL-CHOLINE GMC OXIDOREDUCTASE"/>
    <property type="match status" value="1"/>
</dbReference>
<dbReference type="Proteomes" id="UP000076842">
    <property type="component" value="Unassembled WGS sequence"/>
</dbReference>
<dbReference type="GO" id="GO:0050660">
    <property type="term" value="F:flavin adenine dinucleotide binding"/>
    <property type="evidence" value="ECO:0007669"/>
    <property type="project" value="InterPro"/>
</dbReference>
<dbReference type="AlphaFoldDB" id="A0A165J8D4"/>
<evidence type="ECO:0000313" key="12">
    <source>
        <dbReference type="EMBL" id="KZT61507.1"/>
    </source>
</evidence>
<dbReference type="SUPFAM" id="SSF51905">
    <property type="entry name" value="FAD/NAD(P)-binding domain"/>
    <property type="match status" value="1"/>
</dbReference>
<feature type="active site" description="Proton donor" evidence="7">
    <location>
        <position position="515"/>
    </location>
</feature>
<name>A0A165J8D4_9BASI</name>
<dbReference type="EMBL" id="KV423922">
    <property type="protein sequence ID" value="KZT61507.1"/>
    <property type="molecule type" value="Genomic_DNA"/>
</dbReference>
<evidence type="ECO:0000313" key="13">
    <source>
        <dbReference type="Proteomes" id="UP000076842"/>
    </source>
</evidence>
<evidence type="ECO:0000256" key="4">
    <source>
        <dbReference type="ARBA" id="ARBA00022729"/>
    </source>
</evidence>
<accession>A0A165J8D4</accession>
<evidence type="ECO:0000256" key="5">
    <source>
        <dbReference type="ARBA" id="ARBA00022827"/>
    </source>
</evidence>
<gene>
    <name evidence="12" type="ORF">CALCODRAFT_363680</name>
</gene>
<feature type="domain" description="Glucose-methanol-choline oxidoreductase N-terminal" evidence="11">
    <location>
        <begin position="271"/>
        <end position="285"/>
    </location>
</feature>
<dbReference type="PIRSF" id="PIRSF000137">
    <property type="entry name" value="Alcohol_oxidase"/>
    <property type="match status" value="1"/>
</dbReference>
<evidence type="ECO:0000256" key="1">
    <source>
        <dbReference type="ARBA" id="ARBA00001974"/>
    </source>
</evidence>
<dbReference type="Gene3D" id="3.30.560.10">
    <property type="entry name" value="Glucose Oxidase, domain 3"/>
    <property type="match status" value="1"/>
</dbReference>
<dbReference type="InterPro" id="IPR007867">
    <property type="entry name" value="GMC_OxRtase_C"/>
</dbReference>
<dbReference type="Gene3D" id="3.50.50.60">
    <property type="entry name" value="FAD/NAD(P)-binding domain"/>
    <property type="match status" value="1"/>
</dbReference>
<evidence type="ECO:0000256" key="7">
    <source>
        <dbReference type="PIRSR" id="PIRSR000137-1"/>
    </source>
</evidence>
<keyword evidence="4" id="KW-0732">Signal</keyword>
<evidence type="ECO:0000256" key="6">
    <source>
        <dbReference type="ARBA" id="ARBA00023002"/>
    </source>
</evidence>
<evidence type="ECO:0000259" key="10">
    <source>
        <dbReference type="PROSITE" id="PS00623"/>
    </source>
</evidence>
<keyword evidence="13" id="KW-1185">Reference proteome</keyword>